<reference evidence="3 4" key="1">
    <citation type="submission" date="2020-11" db="EMBL/GenBank/DDBJ databases">
        <authorList>
            <person name="Kim M.K."/>
        </authorList>
    </citation>
    <scope>NUCLEOTIDE SEQUENCE [LARGE SCALE GENOMIC DNA]</scope>
    <source>
        <strain evidence="3 4">BT683</strain>
    </source>
</reference>
<dbReference type="RefSeq" id="WP_196283319.1">
    <property type="nucleotide sequence ID" value="NZ_JADQDQ010000008.1"/>
</dbReference>
<dbReference type="SUPFAM" id="SSF56925">
    <property type="entry name" value="OMPA-like"/>
    <property type="match status" value="1"/>
</dbReference>
<evidence type="ECO:0000313" key="4">
    <source>
        <dbReference type="Proteomes" id="UP000597617"/>
    </source>
</evidence>
<proteinExistence type="predicted"/>
<name>A0ABS0IKQ8_9BACT</name>
<dbReference type="InterPro" id="IPR011250">
    <property type="entry name" value="OMP/PagP_B-barrel"/>
</dbReference>
<evidence type="ECO:0000256" key="1">
    <source>
        <dbReference type="ARBA" id="ARBA00022729"/>
    </source>
</evidence>
<keyword evidence="4" id="KW-1185">Reference proteome</keyword>
<dbReference type="Gene3D" id="2.40.160.20">
    <property type="match status" value="1"/>
</dbReference>
<comment type="caution">
    <text evidence="3">The sequence shown here is derived from an EMBL/GenBank/DDBJ whole genome shotgun (WGS) entry which is preliminary data.</text>
</comment>
<keyword evidence="1" id="KW-0732">Signal</keyword>
<dbReference type="InterPro" id="IPR027385">
    <property type="entry name" value="Beta-barrel_OMP"/>
</dbReference>
<protein>
    <submittedName>
        <fullName evidence="3">Outer membrane beta-barrel protein</fullName>
    </submittedName>
</protein>
<dbReference type="Proteomes" id="UP000597617">
    <property type="component" value="Unassembled WGS sequence"/>
</dbReference>
<dbReference type="EMBL" id="JADQDQ010000008">
    <property type="protein sequence ID" value="MBF9238965.1"/>
    <property type="molecule type" value="Genomic_DNA"/>
</dbReference>
<dbReference type="Pfam" id="PF13505">
    <property type="entry name" value="OMP_b-brl"/>
    <property type="match status" value="1"/>
</dbReference>
<feature type="domain" description="Outer membrane protein beta-barrel" evidence="2">
    <location>
        <begin position="4"/>
        <end position="186"/>
    </location>
</feature>
<evidence type="ECO:0000313" key="3">
    <source>
        <dbReference type="EMBL" id="MBF9238965.1"/>
    </source>
</evidence>
<sequence length="195" mass="21294">MSACCGLLAGTTQAQTAAGPPPPSPWYIGVKSAFEGHTFIINDFDTGGLLYTGSAHGGYYFTSNLAVQAGVLYGRGKLNQNQQHAIWGLPVQLRATFSQPERRFQVDGILEATFVHVKRQELQFSYPTSPQVFTLPRQNGFNALLSAGIGLRYGLGQHLQLTSDLLGSTNPDQNIKNYYGFNLGFSTSLGLRYRL</sequence>
<evidence type="ECO:0000259" key="2">
    <source>
        <dbReference type="Pfam" id="PF13505"/>
    </source>
</evidence>
<organism evidence="3 4">
    <name type="scientific">Hymenobacter jeongseonensis</name>
    <dbReference type="NCBI Taxonomy" id="2791027"/>
    <lineage>
        <taxon>Bacteria</taxon>
        <taxon>Pseudomonadati</taxon>
        <taxon>Bacteroidota</taxon>
        <taxon>Cytophagia</taxon>
        <taxon>Cytophagales</taxon>
        <taxon>Hymenobacteraceae</taxon>
        <taxon>Hymenobacter</taxon>
    </lineage>
</organism>
<gene>
    <name evidence="3" type="ORF">I2I05_16300</name>
</gene>
<accession>A0ABS0IKQ8</accession>